<feature type="transmembrane region" description="Helical" evidence="1">
    <location>
        <begin position="36"/>
        <end position="56"/>
    </location>
</feature>
<gene>
    <name evidence="2" type="ORF">DWV08_00070</name>
    <name evidence="3" type="ORF">DXU92_13970</name>
</gene>
<dbReference type="EMBL" id="QSWH01000007">
    <property type="protein sequence ID" value="RRR21450.1"/>
    <property type="molecule type" value="Genomic_DNA"/>
</dbReference>
<dbReference type="Proteomes" id="UP000254236">
    <property type="component" value="Chromosome"/>
</dbReference>
<dbReference type="Proteomes" id="UP000282185">
    <property type="component" value="Unassembled WGS sequence"/>
</dbReference>
<evidence type="ECO:0000313" key="2">
    <source>
        <dbReference type="EMBL" id="AXK44178.1"/>
    </source>
</evidence>
<dbReference type="AlphaFoldDB" id="A0A345YJS6"/>
<dbReference type="InterPro" id="IPR048136">
    <property type="entry name" value="STM3941-like"/>
</dbReference>
<name>A0A345YJS6_9MICO</name>
<feature type="transmembrane region" description="Helical" evidence="1">
    <location>
        <begin position="62"/>
        <end position="79"/>
    </location>
</feature>
<accession>A0A345YJS6</accession>
<keyword evidence="1" id="KW-0472">Membrane</keyword>
<reference evidence="2 4" key="1">
    <citation type="submission" date="2018-07" db="EMBL/GenBank/DDBJ databases">
        <title>Brachybacterium saurashtrense DSM 23186 genome sequence.</title>
        <authorList>
            <person name="Guo L."/>
        </authorList>
    </citation>
    <scope>NUCLEOTIDE SEQUENCE [LARGE SCALE GENOMIC DNA]</scope>
    <source>
        <strain evidence="2 4">DSM 23186</strain>
    </source>
</reference>
<proteinExistence type="predicted"/>
<keyword evidence="1" id="KW-1133">Transmembrane helix</keyword>
<evidence type="ECO:0000313" key="4">
    <source>
        <dbReference type="Proteomes" id="UP000254236"/>
    </source>
</evidence>
<reference evidence="3 5" key="2">
    <citation type="submission" date="2018-08" db="EMBL/GenBank/DDBJ databases">
        <title>Brachybacterium saurashtrense DSM 23186.</title>
        <authorList>
            <person name="Li Y."/>
        </authorList>
    </citation>
    <scope>NUCLEOTIDE SEQUENCE [LARGE SCALE GENOMIC DNA]</scope>
    <source>
        <strain evidence="3 5">DSM 23186</strain>
    </source>
</reference>
<keyword evidence="1" id="KW-0812">Transmembrane</keyword>
<evidence type="ECO:0000313" key="3">
    <source>
        <dbReference type="EMBL" id="RRR21450.1"/>
    </source>
</evidence>
<sequence>MTSTEGTTTSPQIEQWAAALARGEKVTFHRSRAKNLLLAVLMLPLALIPAAVALATTFPEAIISWLITLLLLGCAVVFGRRAMSRTPLAVVTEEGITSAKNTAAGPVPWGQITRVTTLASGASTFVAICITAQEKERRAEEAGPLDYEMEVGEPGQEEPAISLPHGLKADEDELVAWIERERLSRGAA</sequence>
<evidence type="ECO:0000313" key="5">
    <source>
        <dbReference type="Proteomes" id="UP000282185"/>
    </source>
</evidence>
<protein>
    <recommendedName>
        <fullName evidence="6">PH domain-containing protein</fullName>
    </recommendedName>
</protein>
<organism evidence="3 5">
    <name type="scientific">Brachybacterium saurashtrense</name>
    <dbReference type="NCBI Taxonomy" id="556288"/>
    <lineage>
        <taxon>Bacteria</taxon>
        <taxon>Bacillati</taxon>
        <taxon>Actinomycetota</taxon>
        <taxon>Actinomycetes</taxon>
        <taxon>Micrococcales</taxon>
        <taxon>Dermabacteraceae</taxon>
        <taxon>Brachybacterium</taxon>
    </lineage>
</organism>
<dbReference type="NCBIfam" id="NF041635">
    <property type="entry name" value="STM3941_fam"/>
    <property type="match status" value="1"/>
</dbReference>
<keyword evidence="4" id="KW-1185">Reference proteome</keyword>
<dbReference type="EMBL" id="CP031356">
    <property type="protein sequence ID" value="AXK44178.1"/>
    <property type="molecule type" value="Genomic_DNA"/>
</dbReference>
<evidence type="ECO:0008006" key="6">
    <source>
        <dbReference type="Google" id="ProtNLM"/>
    </source>
</evidence>
<dbReference type="RefSeq" id="WP_115411933.1">
    <property type="nucleotide sequence ID" value="NZ_CP031356.1"/>
</dbReference>
<dbReference type="KEGG" id="bsau:DWV08_00070"/>
<evidence type="ECO:0000256" key="1">
    <source>
        <dbReference type="SAM" id="Phobius"/>
    </source>
</evidence>